<dbReference type="Proteomes" id="UP000196118">
    <property type="component" value="Chromosome"/>
</dbReference>
<dbReference type="EMBL" id="CP021474">
    <property type="protein sequence ID" value="ARW20384.1"/>
    <property type="molecule type" value="Genomic_DNA"/>
</dbReference>
<keyword evidence="1" id="KW-0378">Hydrolase</keyword>
<reference evidence="1 2" key="1">
    <citation type="submission" date="2017-05" db="EMBL/GenBank/DDBJ databases">
        <title>Genome sequence of Pediococcus pentosaceus strain SRCM100892.</title>
        <authorList>
            <person name="Cho S.H."/>
        </authorList>
    </citation>
    <scope>NUCLEOTIDE SEQUENCE [LARGE SCALE GENOMIC DNA]</scope>
    <source>
        <strain evidence="1 2">SRCM100892</strain>
    </source>
</reference>
<dbReference type="EC" id="3.1.3.48" evidence="1"/>
<name>A0A1Y0VSE8_PEDPE</name>
<dbReference type="PROSITE" id="PS00383">
    <property type="entry name" value="TYR_PHOSPHATASE_1"/>
    <property type="match status" value="1"/>
</dbReference>
<proteinExistence type="predicted"/>
<dbReference type="AlphaFoldDB" id="A0A1Y0VSE8"/>
<dbReference type="InterPro" id="IPR026893">
    <property type="entry name" value="Tyr/Ser_Pase_IphP-type"/>
</dbReference>
<evidence type="ECO:0000313" key="1">
    <source>
        <dbReference type="EMBL" id="ARW20384.1"/>
    </source>
</evidence>
<dbReference type="InterPro" id="IPR029021">
    <property type="entry name" value="Prot-tyrosine_phosphatase-like"/>
</dbReference>
<dbReference type="GO" id="GO:0004725">
    <property type="term" value="F:protein tyrosine phosphatase activity"/>
    <property type="evidence" value="ECO:0007669"/>
    <property type="project" value="UniProtKB-EC"/>
</dbReference>
<dbReference type="InterPro" id="IPR016130">
    <property type="entry name" value="Tyr_Pase_AS"/>
</dbReference>
<dbReference type="Pfam" id="PF13350">
    <property type="entry name" value="Y_phosphatase3"/>
    <property type="match status" value="1"/>
</dbReference>
<gene>
    <name evidence="1" type="ORF">S100892_01841</name>
</gene>
<dbReference type="Gene3D" id="3.90.190.10">
    <property type="entry name" value="Protein tyrosine phosphatase superfamily"/>
    <property type="match status" value="1"/>
</dbReference>
<organism evidence="1 2">
    <name type="scientific">Pediococcus pentosaceus</name>
    <dbReference type="NCBI Taxonomy" id="1255"/>
    <lineage>
        <taxon>Bacteria</taxon>
        <taxon>Bacillati</taxon>
        <taxon>Bacillota</taxon>
        <taxon>Bacilli</taxon>
        <taxon>Lactobacillales</taxon>
        <taxon>Lactobacillaceae</taxon>
        <taxon>Pediococcus</taxon>
    </lineage>
</organism>
<dbReference type="SUPFAM" id="SSF52799">
    <property type="entry name" value="(Phosphotyrosine protein) phosphatases II"/>
    <property type="match status" value="1"/>
</dbReference>
<protein>
    <submittedName>
        <fullName evidence="1">Protein-tyrosine-phosphatase</fullName>
        <ecNumber evidence="1">3.1.3.48</ecNumber>
    </submittedName>
</protein>
<dbReference type="RefSeq" id="WP_094104718.1">
    <property type="nucleotide sequence ID" value="NZ_CP046938.1"/>
</dbReference>
<evidence type="ECO:0000313" key="2">
    <source>
        <dbReference type="Proteomes" id="UP000196118"/>
    </source>
</evidence>
<sequence>MKPERILDVPGAVNFRELGGYQTKFNQTIKWQKLLRSGELSHLTPRTQALLADYGLKYDIDLRSPAEASWSSDKIPAQTIYRFYPVYPIQDNEKSDLPQNKHLKYQAYEQSLYDPYLTMAFSEHSRIAFHQMFVDLLANTNEKESLLFHCAAGKDRTGMAGMLILSALQVPYQTIREDYLLTNLVYSNQDPDELRRQITGKHVDKLIQKMNSVFSVTASSLDHTHDLILDRFGSFDHYFKEALEFSDQDLADLRQIYLE</sequence>
<accession>A0A1Y0VSE8</accession>